<dbReference type="Pfam" id="PF14342">
    <property type="entry name" value="DUF4396"/>
    <property type="match status" value="1"/>
</dbReference>
<dbReference type="Proteomes" id="UP001139308">
    <property type="component" value="Unassembled WGS sequence"/>
</dbReference>
<keyword evidence="1" id="KW-1133">Transmembrane helix</keyword>
<dbReference type="InterPro" id="IPR025509">
    <property type="entry name" value="DUF4396"/>
</dbReference>
<evidence type="ECO:0000259" key="2">
    <source>
        <dbReference type="Pfam" id="PF14342"/>
    </source>
</evidence>
<evidence type="ECO:0000313" key="4">
    <source>
        <dbReference type="Proteomes" id="UP001139308"/>
    </source>
</evidence>
<dbReference type="AlphaFoldDB" id="A0A9X1UHR5"/>
<accession>A0A9X1UHR5</accession>
<proteinExistence type="predicted"/>
<keyword evidence="1" id="KW-0812">Transmembrane</keyword>
<feature type="transmembrane region" description="Helical" evidence="1">
    <location>
        <begin position="89"/>
        <end position="112"/>
    </location>
</feature>
<evidence type="ECO:0000313" key="3">
    <source>
        <dbReference type="EMBL" id="MCG5076914.1"/>
    </source>
</evidence>
<comment type="caution">
    <text evidence="3">The sequence shown here is derived from an EMBL/GenBank/DDBJ whole genome shotgun (WGS) entry which is preliminary data.</text>
</comment>
<keyword evidence="1" id="KW-0472">Membrane</keyword>
<keyword evidence="4" id="KW-1185">Reference proteome</keyword>
<sequence>MARVRTGDYRGRITAWWQTPSRVCAGLSDRHRFPVFFIAPMRGLRLRAGIVAAVKADTHSLIAYELGMFGRMIAFAQGFPGLRPVDARYWVFMQIAMVAGFVTTWPVNWWLIRHGMKERM</sequence>
<reference evidence="3" key="1">
    <citation type="submission" date="2022-01" db="EMBL/GenBank/DDBJ databases">
        <title>Genome sequence and assembly of Parabukholderia sp. RG36.</title>
        <authorList>
            <person name="Chhetri G."/>
        </authorList>
    </citation>
    <scope>NUCLEOTIDE SEQUENCE</scope>
    <source>
        <strain evidence="3">RG36</strain>
    </source>
</reference>
<name>A0A9X1UHR5_9BURK</name>
<organism evidence="3 4">
    <name type="scientific">Paraburkholderia tagetis</name>
    <dbReference type="NCBI Taxonomy" id="2913261"/>
    <lineage>
        <taxon>Bacteria</taxon>
        <taxon>Pseudomonadati</taxon>
        <taxon>Pseudomonadota</taxon>
        <taxon>Betaproteobacteria</taxon>
        <taxon>Burkholderiales</taxon>
        <taxon>Burkholderiaceae</taxon>
        <taxon>Paraburkholderia</taxon>
    </lineage>
</organism>
<protein>
    <submittedName>
        <fullName evidence="3">DUF4396 domain-containing protein</fullName>
    </submittedName>
</protein>
<feature type="domain" description="DUF4396" evidence="2">
    <location>
        <begin position="16"/>
        <end position="117"/>
    </location>
</feature>
<evidence type="ECO:0000256" key="1">
    <source>
        <dbReference type="SAM" id="Phobius"/>
    </source>
</evidence>
<dbReference type="EMBL" id="JAKLJA010000029">
    <property type="protein sequence ID" value="MCG5076914.1"/>
    <property type="molecule type" value="Genomic_DNA"/>
</dbReference>
<gene>
    <name evidence="3" type="ORF">L5014_26780</name>
</gene>